<organism evidence="2 3">
    <name type="scientific">Sphaerisporangium corydalis</name>
    <dbReference type="NCBI Taxonomy" id="1441875"/>
    <lineage>
        <taxon>Bacteria</taxon>
        <taxon>Bacillati</taxon>
        <taxon>Actinomycetota</taxon>
        <taxon>Actinomycetes</taxon>
        <taxon>Streptosporangiales</taxon>
        <taxon>Streptosporangiaceae</taxon>
        <taxon>Sphaerisporangium</taxon>
    </lineage>
</organism>
<dbReference type="Pfam" id="PF08241">
    <property type="entry name" value="Methyltransf_11"/>
    <property type="match status" value="1"/>
</dbReference>
<reference evidence="3" key="1">
    <citation type="journal article" date="2019" name="Int. J. Syst. Evol. Microbiol.">
        <title>The Global Catalogue of Microorganisms (GCM) 10K type strain sequencing project: providing services to taxonomists for standard genome sequencing and annotation.</title>
        <authorList>
            <consortium name="The Broad Institute Genomics Platform"/>
            <consortium name="The Broad Institute Genome Sequencing Center for Infectious Disease"/>
            <person name="Wu L."/>
            <person name="Ma J."/>
        </authorList>
    </citation>
    <scope>NUCLEOTIDE SEQUENCE [LARGE SCALE GENOMIC DNA]</scope>
    <source>
        <strain evidence="3">CCUG 49560</strain>
    </source>
</reference>
<dbReference type="SUPFAM" id="SSF53335">
    <property type="entry name" value="S-adenosyl-L-methionine-dependent methyltransferases"/>
    <property type="match status" value="1"/>
</dbReference>
<dbReference type="Proteomes" id="UP001595891">
    <property type="component" value="Unassembled WGS sequence"/>
</dbReference>
<dbReference type="RefSeq" id="WP_262850432.1">
    <property type="nucleotide sequence ID" value="NZ_JANZYP010000104.1"/>
</dbReference>
<keyword evidence="2" id="KW-0489">Methyltransferase</keyword>
<dbReference type="InterPro" id="IPR050508">
    <property type="entry name" value="Methyltransf_Superfamily"/>
</dbReference>
<accession>A0ABV9EBT0</accession>
<comment type="caution">
    <text evidence="2">The sequence shown here is derived from an EMBL/GenBank/DDBJ whole genome shotgun (WGS) entry which is preliminary data.</text>
</comment>
<dbReference type="GO" id="GO:0008168">
    <property type="term" value="F:methyltransferase activity"/>
    <property type="evidence" value="ECO:0007669"/>
    <property type="project" value="UniProtKB-KW"/>
</dbReference>
<dbReference type="PANTHER" id="PTHR42912">
    <property type="entry name" value="METHYLTRANSFERASE"/>
    <property type="match status" value="1"/>
</dbReference>
<keyword evidence="2" id="KW-0808">Transferase</keyword>
<dbReference type="CDD" id="cd02440">
    <property type="entry name" value="AdoMet_MTases"/>
    <property type="match status" value="1"/>
</dbReference>
<keyword evidence="3" id="KW-1185">Reference proteome</keyword>
<dbReference type="Gene3D" id="3.40.50.150">
    <property type="entry name" value="Vaccinia Virus protein VP39"/>
    <property type="match status" value="1"/>
</dbReference>
<dbReference type="PANTHER" id="PTHR42912:SF93">
    <property type="entry name" value="N6-ADENOSINE-METHYLTRANSFERASE TMT1A"/>
    <property type="match status" value="1"/>
</dbReference>
<feature type="domain" description="Methyltransferase type 11" evidence="1">
    <location>
        <begin position="56"/>
        <end position="149"/>
    </location>
</feature>
<evidence type="ECO:0000313" key="3">
    <source>
        <dbReference type="Proteomes" id="UP001595891"/>
    </source>
</evidence>
<dbReference type="EMBL" id="JBHSFN010000006">
    <property type="protein sequence ID" value="MFC4586673.1"/>
    <property type="molecule type" value="Genomic_DNA"/>
</dbReference>
<sequence length="221" mass="24619">MSRTRPLKLLPQSALRPTSPVDHPGWNYRPLLGRVQRLRFRMILGLLDGERFGRLLEIGYGSGVFLPELALHCDVLHGVDPHPMADEVAADLARHDVKVTLTRAGVESLPYEDGFFDCVVTVSALEYVPAIDAACQEIRRVLAPGGTLAVVTPGATPLWNLALRVATREGPEQYSDRRQKLQPALRRHFRLTRELQTPRFGGTPLRLYTALRLRSEGAPSD</sequence>
<dbReference type="InterPro" id="IPR029063">
    <property type="entry name" value="SAM-dependent_MTases_sf"/>
</dbReference>
<dbReference type="EC" id="2.1.1.-" evidence="2"/>
<dbReference type="InterPro" id="IPR013216">
    <property type="entry name" value="Methyltransf_11"/>
</dbReference>
<evidence type="ECO:0000313" key="2">
    <source>
        <dbReference type="EMBL" id="MFC4586673.1"/>
    </source>
</evidence>
<proteinExistence type="predicted"/>
<evidence type="ECO:0000259" key="1">
    <source>
        <dbReference type="Pfam" id="PF08241"/>
    </source>
</evidence>
<dbReference type="GO" id="GO:0032259">
    <property type="term" value="P:methylation"/>
    <property type="evidence" value="ECO:0007669"/>
    <property type="project" value="UniProtKB-KW"/>
</dbReference>
<gene>
    <name evidence="2" type="ORF">ACFO8L_11345</name>
</gene>
<protein>
    <submittedName>
        <fullName evidence="2">Class I SAM-dependent methyltransferase</fullName>
        <ecNumber evidence="2">2.1.1.-</ecNumber>
    </submittedName>
</protein>
<name>A0ABV9EBT0_9ACTN</name>